<dbReference type="Proteomes" id="UP000324222">
    <property type="component" value="Unassembled WGS sequence"/>
</dbReference>
<keyword evidence="2" id="KW-1185">Reference proteome</keyword>
<dbReference type="AlphaFoldDB" id="A0A5B7H4S2"/>
<sequence>MEVRRLMARLFTILTPLMSSRSCVKSLNSKYNQYIPFDTGPHFYLEFWV</sequence>
<evidence type="ECO:0000313" key="1">
    <source>
        <dbReference type="EMBL" id="MPC66122.1"/>
    </source>
</evidence>
<comment type="caution">
    <text evidence="1">The sequence shown here is derived from an EMBL/GenBank/DDBJ whole genome shotgun (WGS) entry which is preliminary data.</text>
</comment>
<gene>
    <name evidence="1" type="ORF">E2C01_060267</name>
</gene>
<evidence type="ECO:0000313" key="2">
    <source>
        <dbReference type="Proteomes" id="UP000324222"/>
    </source>
</evidence>
<protein>
    <submittedName>
        <fullName evidence="1">Uncharacterized protein</fullName>
    </submittedName>
</protein>
<proteinExistence type="predicted"/>
<reference evidence="1 2" key="1">
    <citation type="submission" date="2019-05" db="EMBL/GenBank/DDBJ databases">
        <title>Another draft genome of Portunus trituberculatus and its Hox gene families provides insights of decapod evolution.</title>
        <authorList>
            <person name="Jeong J.-H."/>
            <person name="Song I."/>
            <person name="Kim S."/>
            <person name="Choi T."/>
            <person name="Kim D."/>
            <person name="Ryu S."/>
            <person name="Kim W."/>
        </authorList>
    </citation>
    <scope>NUCLEOTIDE SEQUENCE [LARGE SCALE GENOMIC DNA]</scope>
    <source>
        <tissue evidence="1">Muscle</tissue>
    </source>
</reference>
<dbReference type="EMBL" id="VSRR010024318">
    <property type="protein sequence ID" value="MPC66122.1"/>
    <property type="molecule type" value="Genomic_DNA"/>
</dbReference>
<name>A0A5B7H4S2_PORTR</name>
<accession>A0A5B7H4S2</accession>
<organism evidence="1 2">
    <name type="scientific">Portunus trituberculatus</name>
    <name type="common">Swimming crab</name>
    <name type="synonym">Neptunus trituberculatus</name>
    <dbReference type="NCBI Taxonomy" id="210409"/>
    <lineage>
        <taxon>Eukaryota</taxon>
        <taxon>Metazoa</taxon>
        <taxon>Ecdysozoa</taxon>
        <taxon>Arthropoda</taxon>
        <taxon>Crustacea</taxon>
        <taxon>Multicrustacea</taxon>
        <taxon>Malacostraca</taxon>
        <taxon>Eumalacostraca</taxon>
        <taxon>Eucarida</taxon>
        <taxon>Decapoda</taxon>
        <taxon>Pleocyemata</taxon>
        <taxon>Brachyura</taxon>
        <taxon>Eubrachyura</taxon>
        <taxon>Portunoidea</taxon>
        <taxon>Portunidae</taxon>
        <taxon>Portuninae</taxon>
        <taxon>Portunus</taxon>
    </lineage>
</organism>